<evidence type="ECO:0000313" key="3">
    <source>
        <dbReference type="Proteomes" id="UP000007151"/>
    </source>
</evidence>
<dbReference type="InParanoid" id="A0A212ERR7"/>
<comment type="caution">
    <text evidence="2">The sequence shown here is derived from an EMBL/GenBank/DDBJ whole genome shotgun (WGS) entry which is preliminary data.</text>
</comment>
<evidence type="ECO:0000313" key="2">
    <source>
        <dbReference type="EMBL" id="OWR44141.1"/>
    </source>
</evidence>
<dbReference type="KEGG" id="dpl:KGM_201576"/>
<organism evidence="2 3">
    <name type="scientific">Danaus plexippus plexippus</name>
    <dbReference type="NCBI Taxonomy" id="278856"/>
    <lineage>
        <taxon>Eukaryota</taxon>
        <taxon>Metazoa</taxon>
        <taxon>Ecdysozoa</taxon>
        <taxon>Arthropoda</taxon>
        <taxon>Hexapoda</taxon>
        <taxon>Insecta</taxon>
        <taxon>Pterygota</taxon>
        <taxon>Neoptera</taxon>
        <taxon>Endopterygota</taxon>
        <taxon>Lepidoptera</taxon>
        <taxon>Glossata</taxon>
        <taxon>Ditrysia</taxon>
        <taxon>Papilionoidea</taxon>
        <taxon>Nymphalidae</taxon>
        <taxon>Danainae</taxon>
        <taxon>Danaini</taxon>
        <taxon>Danaina</taxon>
        <taxon>Danaus</taxon>
        <taxon>Danaus</taxon>
    </lineage>
</organism>
<sequence>MFANSIIFFLLVTIAAVYTTFPGYDGPNERFFFNRISSCDYTETPGARCLDCVTASLCLSNNMSIVRPCRGFMPYCNNGRCSFMVPTNCTIG</sequence>
<feature type="chain" id="PRO_5012713362" evidence="1">
    <location>
        <begin position="20"/>
        <end position="92"/>
    </location>
</feature>
<reference evidence="2 3" key="1">
    <citation type="journal article" date="2011" name="Cell">
        <title>The monarch butterfly genome yields insights into long-distance migration.</title>
        <authorList>
            <person name="Zhan S."/>
            <person name="Merlin C."/>
            <person name="Boore J.L."/>
            <person name="Reppert S.M."/>
        </authorList>
    </citation>
    <scope>NUCLEOTIDE SEQUENCE [LARGE SCALE GENOMIC DNA]</scope>
    <source>
        <strain evidence="2">F-2</strain>
    </source>
</reference>
<feature type="signal peptide" evidence="1">
    <location>
        <begin position="1"/>
        <end position="19"/>
    </location>
</feature>
<keyword evidence="3" id="KW-1185">Reference proteome</keyword>
<dbReference type="Proteomes" id="UP000007151">
    <property type="component" value="Unassembled WGS sequence"/>
</dbReference>
<proteinExistence type="predicted"/>
<protein>
    <submittedName>
        <fullName evidence="2">Uncharacterized protein</fullName>
    </submittedName>
</protein>
<gene>
    <name evidence="2" type="ORF">KGM_201576</name>
</gene>
<dbReference type="EMBL" id="AGBW02012977">
    <property type="protein sequence ID" value="OWR44141.1"/>
    <property type="molecule type" value="Genomic_DNA"/>
</dbReference>
<keyword evidence="1" id="KW-0732">Signal</keyword>
<name>A0A212ERR7_DANPL</name>
<accession>A0A212ERR7</accession>
<evidence type="ECO:0000256" key="1">
    <source>
        <dbReference type="SAM" id="SignalP"/>
    </source>
</evidence>
<dbReference type="AlphaFoldDB" id="A0A212ERR7"/>